<dbReference type="EMBL" id="CCAG010011999">
    <property type="status" value="NOT_ANNOTATED_CDS"/>
    <property type="molecule type" value="Genomic_DNA"/>
</dbReference>
<reference evidence="11" key="1">
    <citation type="submission" date="2020-05" db="UniProtKB">
        <authorList>
            <consortium name="EnsemblMetazoa"/>
        </authorList>
    </citation>
    <scope>IDENTIFICATION</scope>
    <source>
        <strain evidence="11">Yale</strain>
    </source>
</reference>
<dbReference type="PANTHER" id="PTHR21426">
    <property type="entry name" value="EXOCYST COMPLEX COMPONENT 8"/>
    <property type="match status" value="1"/>
</dbReference>
<dbReference type="InterPro" id="IPR042560">
    <property type="entry name" value="Exo84_C_2"/>
</dbReference>
<dbReference type="Gene3D" id="1.20.58.1220">
    <property type="entry name" value="Exo84p, C-terminal helical domain"/>
    <property type="match status" value="1"/>
</dbReference>
<dbReference type="Gene3D" id="2.30.29.30">
    <property type="entry name" value="Pleckstrin-homology domain (PH domain)/Phosphotyrosine-binding domain (PTB)"/>
    <property type="match status" value="1"/>
</dbReference>
<evidence type="ECO:0000256" key="2">
    <source>
        <dbReference type="ARBA" id="ARBA00004556"/>
    </source>
</evidence>
<dbReference type="STRING" id="37546.A0A1B0GDQ0"/>
<dbReference type="EnsemblMetazoa" id="GMOY011425-RA">
    <property type="protein sequence ID" value="GMOY011425-PA"/>
    <property type="gene ID" value="GMOY011425"/>
</dbReference>
<comment type="subcellular location">
    <subcellularLocation>
        <location evidence="3">Cell projection</location>
        <location evidence="3">Growth cone</location>
    </subcellularLocation>
    <subcellularLocation>
        <location evidence="2">Cytoplasm</location>
        <location evidence="2">Perinuclear region</location>
    </subcellularLocation>
</comment>
<dbReference type="PhylomeDB" id="A0A1B0GDQ0"/>
<dbReference type="PROSITE" id="PS50003">
    <property type="entry name" value="PH_DOMAIN"/>
    <property type="match status" value="1"/>
</dbReference>
<dbReference type="PANTHER" id="PTHR21426:SF12">
    <property type="entry name" value="EXOCYST COMPLEX COMPONENT 8"/>
    <property type="match status" value="1"/>
</dbReference>
<dbReference type="GO" id="GO:0000145">
    <property type="term" value="C:exocyst"/>
    <property type="evidence" value="ECO:0007669"/>
    <property type="project" value="InterPro"/>
</dbReference>
<name>A0A1B0GDQ0_GLOMM</name>
<dbReference type="Proteomes" id="UP000092444">
    <property type="component" value="Unassembled WGS sequence"/>
</dbReference>
<comment type="function">
    <text evidence="1">Component of the exocyst complex involved in the docking of exocytic vesicles with fusion sites on the plasma membrane.</text>
</comment>
<keyword evidence="8" id="KW-0653">Protein transport</keyword>
<sequence>MMKKLMKNLKCVKIIKPKCDPDDPFVCLGKELLPTERYARPEEKGMWKYSICCGRVCKDQPVRMDEYWYQSDLQIMGELMKEFDSSNFNVDKYTKQLVKECVGGADLQKCKKEIHTYRDQTSSTLKKSVYANYMQFIETAKEISHLESEMTQMSLLLQEQHNILSSLTDGKGISTQREKDIETSQENENTHATRVIKEMVQNFTGKLEGKTFLYEGALMELDNNDYRPIQRVFFFLFNDVLIICKVKHDKKLEFVVDYDPKKIAVINIKDLDGVKNAINIITPDGSKIFQSITAAGKKEWIEQLEVAFRWDQPGQKSKKGPAPQPPKRKSQETPITNKPTSIDLSPYGAQTQIKAAENLGPEWISTANEEVQTLIAQRHFEDAECLIKRCQEYLAQDKTFVNALEIEERVQQLEKQLMDVLLKELSKCHARNLQVALRSSRRCSQILVNMGKARQACGTVLKVCSVALRTAQREARRNNSEISELFFCDLAQVACEFINVFENQSACVSALVVWCNAELQYFANQLKKHYLTKGSHLEAIAKCVEGVRNPCAKLTEIGLDLSYHLEGLLRADLDELIRESRTRLLETIGRTEDVWQPYNLHTKTNLKRLLLEFDNLGIDMRAHATGDTWINLTQSTVNFTRHFLQVVNHCSYLSKSEALSPSCQILLSDLIQAQLAVKPTTGLSVDPNFVVKNKQFLVEELLPVALNKFREISGNGGELLSTLQQQMRKQQAPIPKRRNVYQTDVF</sequence>
<feature type="domain" description="PH" evidence="10">
    <location>
        <begin position="211"/>
        <end position="309"/>
    </location>
</feature>
<dbReference type="InterPro" id="IPR032403">
    <property type="entry name" value="Exo84_C"/>
</dbReference>
<dbReference type="CDD" id="cd01226">
    <property type="entry name" value="PH_RalBD_exo84"/>
    <property type="match status" value="1"/>
</dbReference>
<comment type="similarity">
    <text evidence="4">Belongs to the EXO84 family.</text>
</comment>
<proteinExistence type="inferred from homology"/>
<organism evidence="11 12">
    <name type="scientific">Glossina morsitans morsitans</name>
    <name type="common">Savannah tsetse fly</name>
    <dbReference type="NCBI Taxonomy" id="37546"/>
    <lineage>
        <taxon>Eukaryota</taxon>
        <taxon>Metazoa</taxon>
        <taxon>Ecdysozoa</taxon>
        <taxon>Arthropoda</taxon>
        <taxon>Hexapoda</taxon>
        <taxon>Insecta</taxon>
        <taxon>Pterygota</taxon>
        <taxon>Neoptera</taxon>
        <taxon>Endopterygota</taxon>
        <taxon>Diptera</taxon>
        <taxon>Brachycera</taxon>
        <taxon>Muscomorpha</taxon>
        <taxon>Hippoboscoidea</taxon>
        <taxon>Glossinidae</taxon>
        <taxon>Glossina</taxon>
    </lineage>
</organism>
<accession>A0A1B0GDQ0</accession>
<evidence type="ECO:0000313" key="11">
    <source>
        <dbReference type="EnsemblMetazoa" id="GMOY011425-PA"/>
    </source>
</evidence>
<keyword evidence="6" id="KW-0813">Transport</keyword>
<feature type="compositionally biased region" description="Polar residues" evidence="9">
    <location>
        <begin position="332"/>
        <end position="347"/>
    </location>
</feature>
<dbReference type="Pfam" id="PF08700">
    <property type="entry name" value="VPS51_Exo84_N"/>
    <property type="match status" value="1"/>
</dbReference>
<keyword evidence="7" id="KW-0268">Exocytosis</keyword>
<dbReference type="FunFam" id="1.20.58.1220:FF:000003">
    <property type="entry name" value="Exocyst 84, isoform B"/>
    <property type="match status" value="1"/>
</dbReference>
<dbReference type="InterPro" id="IPR001849">
    <property type="entry name" value="PH_domain"/>
</dbReference>
<dbReference type="SUPFAM" id="SSF74788">
    <property type="entry name" value="Cullin repeat-like"/>
    <property type="match status" value="1"/>
</dbReference>
<evidence type="ECO:0000256" key="1">
    <source>
        <dbReference type="ARBA" id="ARBA00002660"/>
    </source>
</evidence>
<evidence type="ECO:0000256" key="6">
    <source>
        <dbReference type="ARBA" id="ARBA00022448"/>
    </source>
</evidence>
<evidence type="ECO:0000256" key="9">
    <source>
        <dbReference type="SAM" id="MobiDB-lite"/>
    </source>
</evidence>
<dbReference type="InterPro" id="IPR011993">
    <property type="entry name" value="PH-like_dom_sf"/>
</dbReference>
<dbReference type="InterPro" id="IPR016159">
    <property type="entry name" value="Cullin_repeat-like_dom_sf"/>
</dbReference>
<dbReference type="FunFam" id="2.30.29.30:FF:000376">
    <property type="entry name" value="Exocyst complex component 8"/>
    <property type="match status" value="1"/>
</dbReference>
<dbReference type="VEuPathDB" id="VectorBase:GMOY011425"/>
<dbReference type="SUPFAM" id="SSF50729">
    <property type="entry name" value="PH domain-like"/>
    <property type="match status" value="1"/>
</dbReference>
<dbReference type="GO" id="GO:0006887">
    <property type="term" value="P:exocytosis"/>
    <property type="evidence" value="ECO:0007669"/>
    <property type="project" value="UniProtKB-KW"/>
</dbReference>
<dbReference type="GO" id="GO:0030426">
    <property type="term" value="C:growth cone"/>
    <property type="evidence" value="ECO:0007669"/>
    <property type="project" value="UniProtKB-SubCell"/>
</dbReference>
<dbReference type="AlphaFoldDB" id="A0A1B0GDQ0"/>
<dbReference type="GO" id="GO:0006893">
    <property type="term" value="P:Golgi to plasma membrane transport"/>
    <property type="evidence" value="ECO:0007669"/>
    <property type="project" value="TreeGrafter"/>
</dbReference>
<feature type="region of interest" description="Disordered" evidence="9">
    <location>
        <begin position="312"/>
        <end position="347"/>
    </location>
</feature>
<evidence type="ECO:0000259" key="10">
    <source>
        <dbReference type="PROSITE" id="PS50003"/>
    </source>
</evidence>
<evidence type="ECO:0000256" key="4">
    <source>
        <dbReference type="ARBA" id="ARBA00007210"/>
    </source>
</evidence>
<dbReference type="SMART" id="SM00233">
    <property type="entry name" value="PH"/>
    <property type="match status" value="1"/>
</dbReference>
<keyword evidence="12" id="KW-1185">Reference proteome</keyword>
<dbReference type="InterPro" id="IPR033961">
    <property type="entry name" value="Exo84"/>
</dbReference>
<evidence type="ECO:0000256" key="7">
    <source>
        <dbReference type="ARBA" id="ARBA00022483"/>
    </source>
</evidence>
<evidence type="ECO:0000313" key="12">
    <source>
        <dbReference type="Proteomes" id="UP000092444"/>
    </source>
</evidence>
<evidence type="ECO:0000256" key="5">
    <source>
        <dbReference type="ARBA" id="ARBA00017509"/>
    </source>
</evidence>
<protein>
    <recommendedName>
        <fullName evidence="5">Exocyst complex component 8</fullName>
    </recommendedName>
</protein>
<dbReference type="GO" id="GO:0015031">
    <property type="term" value="P:protein transport"/>
    <property type="evidence" value="ECO:0007669"/>
    <property type="project" value="UniProtKB-KW"/>
</dbReference>
<evidence type="ECO:0000256" key="3">
    <source>
        <dbReference type="ARBA" id="ARBA00004624"/>
    </source>
</evidence>
<dbReference type="Pfam" id="PF16528">
    <property type="entry name" value="Exo84_C"/>
    <property type="match status" value="1"/>
</dbReference>
<evidence type="ECO:0000256" key="8">
    <source>
        <dbReference type="ARBA" id="ARBA00022927"/>
    </source>
</evidence>
<dbReference type="GO" id="GO:0048471">
    <property type="term" value="C:perinuclear region of cytoplasm"/>
    <property type="evidence" value="ECO:0007669"/>
    <property type="project" value="UniProtKB-SubCell"/>
</dbReference>